<comment type="caution">
    <text evidence="1">The sequence shown here is derived from an EMBL/GenBank/DDBJ whole genome shotgun (WGS) entry which is preliminary data.</text>
</comment>
<organism evidence="1 2">
    <name type="scientific">Rhododendron griersonianum</name>
    <dbReference type="NCBI Taxonomy" id="479676"/>
    <lineage>
        <taxon>Eukaryota</taxon>
        <taxon>Viridiplantae</taxon>
        <taxon>Streptophyta</taxon>
        <taxon>Embryophyta</taxon>
        <taxon>Tracheophyta</taxon>
        <taxon>Spermatophyta</taxon>
        <taxon>Magnoliopsida</taxon>
        <taxon>eudicotyledons</taxon>
        <taxon>Gunneridae</taxon>
        <taxon>Pentapetalae</taxon>
        <taxon>asterids</taxon>
        <taxon>Ericales</taxon>
        <taxon>Ericaceae</taxon>
        <taxon>Ericoideae</taxon>
        <taxon>Rhodoreae</taxon>
        <taxon>Rhododendron</taxon>
    </lineage>
</organism>
<evidence type="ECO:0000313" key="1">
    <source>
        <dbReference type="EMBL" id="KAG5561977.1"/>
    </source>
</evidence>
<protein>
    <submittedName>
        <fullName evidence="1">Uncharacterized protein</fullName>
    </submittedName>
</protein>
<reference evidence="1" key="1">
    <citation type="submission" date="2020-08" db="EMBL/GenBank/DDBJ databases">
        <title>Plant Genome Project.</title>
        <authorList>
            <person name="Zhang R.-G."/>
        </authorList>
    </citation>
    <scope>NUCLEOTIDE SEQUENCE</scope>
    <source>
        <strain evidence="1">WSP0</strain>
        <tissue evidence="1">Leaf</tissue>
    </source>
</reference>
<proteinExistence type="predicted"/>
<dbReference type="Proteomes" id="UP000823749">
    <property type="component" value="Chromosome 2"/>
</dbReference>
<gene>
    <name evidence="1" type="ORF">RHGRI_004871</name>
</gene>
<dbReference type="EMBL" id="JACTNZ010000002">
    <property type="protein sequence ID" value="KAG5561977.1"/>
    <property type="molecule type" value="Genomic_DNA"/>
</dbReference>
<keyword evidence="2" id="KW-1185">Reference proteome</keyword>
<name>A0AAV6LB07_9ERIC</name>
<accession>A0AAV6LB07</accession>
<dbReference type="AlphaFoldDB" id="A0AAV6LB07"/>
<evidence type="ECO:0000313" key="2">
    <source>
        <dbReference type="Proteomes" id="UP000823749"/>
    </source>
</evidence>
<sequence length="204" mass="23349">MGFDTCQRLGFVTHQYWRWTLFDSLHNHHRSQSPNLGSVSKPDLIDQVSLPSPPLYKMMGLARSEVTNLIFNPTGSGLSTWVIEPSYRRKWVLRPAVSVHIEDPELHSRVLFTAREYIDDVSAPTVFARNLWLFRVRFLSGDGDLGLLAGYSRVLFGLALVPRLKLHRVSPLFTGAVLIHRSVHQLDKICVLGNLNWLHYYSKL</sequence>